<dbReference type="InterPro" id="IPR017871">
    <property type="entry name" value="ABC_transporter-like_CS"/>
</dbReference>
<dbReference type="EMBL" id="DXBY01000172">
    <property type="protein sequence ID" value="HIZ36166.1"/>
    <property type="molecule type" value="Genomic_DNA"/>
</dbReference>
<proteinExistence type="predicted"/>
<keyword evidence="3 5" id="KW-0067">ATP-binding</keyword>
<dbReference type="AlphaFoldDB" id="A0A9D2EF24"/>
<dbReference type="Gene3D" id="3.40.50.300">
    <property type="entry name" value="P-loop containing nucleotide triphosphate hydrolases"/>
    <property type="match status" value="1"/>
</dbReference>
<dbReference type="SMART" id="SM00382">
    <property type="entry name" value="AAA"/>
    <property type="match status" value="1"/>
</dbReference>
<dbReference type="GO" id="GO:0016887">
    <property type="term" value="F:ATP hydrolysis activity"/>
    <property type="evidence" value="ECO:0007669"/>
    <property type="project" value="InterPro"/>
</dbReference>
<gene>
    <name evidence="5" type="ORF">H9815_10335</name>
</gene>
<dbReference type="GO" id="GO:0015833">
    <property type="term" value="P:peptide transport"/>
    <property type="evidence" value="ECO:0007669"/>
    <property type="project" value="InterPro"/>
</dbReference>
<feature type="domain" description="ABC transporter" evidence="4">
    <location>
        <begin position="18"/>
        <end position="251"/>
    </location>
</feature>
<evidence type="ECO:0000313" key="5">
    <source>
        <dbReference type="EMBL" id="HIZ36166.1"/>
    </source>
</evidence>
<evidence type="ECO:0000259" key="4">
    <source>
        <dbReference type="PROSITE" id="PS50893"/>
    </source>
</evidence>
<evidence type="ECO:0000256" key="1">
    <source>
        <dbReference type="ARBA" id="ARBA00022448"/>
    </source>
</evidence>
<dbReference type="GO" id="GO:0005524">
    <property type="term" value="F:ATP binding"/>
    <property type="evidence" value="ECO:0007669"/>
    <property type="project" value="UniProtKB-KW"/>
</dbReference>
<dbReference type="Pfam" id="PF00005">
    <property type="entry name" value="ABC_tran"/>
    <property type="match status" value="1"/>
</dbReference>
<dbReference type="Pfam" id="PF08352">
    <property type="entry name" value="oligo_HPY"/>
    <property type="match status" value="1"/>
</dbReference>
<dbReference type="InterPro" id="IPR003593">
    <property type="entry name" value="AAA+_ATPase"/>
</dbReference>
<dbReference type="NCBIfam" id="TIGR01727">
    <property type="entry name" value="oligo_HPY"/>
    <property type="match status" value="1"/>
</dbReference>
<dbReference type="CDD" id="cd03257">
    <property type="entry name" value="ABC_NikE_OppD_transporters"/>
    <property type="match status" value="1"/>
</dbReference>
<dbReference type="InterPro" id="IPR013563">
    <property type="entry name" value="Oligopep_ABC_C"/>
</dbReference>
<dbReference type="SUPFAM" id="SSF52540">
    <property type="entry name" value="P-loop containing nucleoside triphosphate hydrolases"/>
    <property type="match status" value="1"/>
</dbReference>
<comment type="caution">
    <text evidence="5">The sequence shown here is derived from an EMBL/GenBank/DDBJ whole genome shotgun (WGS) entry which is preliminary data.</text>
</comment>
<reference evidence="5" key="2">
    <citation type="submission" date="2021-04" db="EMBL/GenBank/DDBJ databases">
        <authorList>
            <person name="Gilroy R."/>
        </authorList>
    </citation>
    <scope>NUCLEOTIDE SEQUENCE</scope>
    <source>
        <strain evidence="5">ChiGjej4B4-7305</strain>
    </source>
</reference>
<dbReference type="GO" id="GO:0055085">
    <property type="term" value="P:transmembrane transport"/>
    <property type="evidence" value="ECO:0007669"/>
    <property type="project" value="UniProtKB-ARBA"/>
</dbReference>
<dbReference type="PROSITE" id="PS50893">
    <property type="entry name" value="ABC_TRANSPORTER_2"/>
    <property type="match status" value="1"/>
</dbReference>
<sequence>MMRTRTDSPQTAAPLAQITGATVTFTGAQPIYAVSEVDLEIHGGEVLAVVGESGSGKSTLARAIVGLQSLTAGSIDFTTTDAPRASRLTQMVFQDPRSSLNPRLTVRQILAEALVGGSARRMSARAQQSMEELLDDVGLSKTLLDSRPASLSGGQCQRVSIARALMSEPQLLVCDEVVSALDVSIQAQILDLLRDLKERKRIAMLFITHDLGVVRQLADRVAVMYLGKIVELGTTEEIFSGPTHPYTQALLSSAVDMAGSDVPAAVRDGLELGTTLASPSNPPSGCHLHPRCWKAEDVCAVDTPALIARAGGTRSACHFAEPVDVLGRDRG</sequence>
<dbReference type="Proteomes" id="UP000824037">
    <property type="component" value="Unassembled WGS sequence"/>
</dbReference>
<name>A0A9D2EF24_9MICO</name>
<dbReference type="PROSITE" id="PS00211">
    <property type="entry name" value="ABC_TRANSPORTER_1"/>
    <property type="match status" value="1"/>
</dbReference>
<organism evidence="5 6">
    <name type="scientific">Candidatus Ruania gallistercoris</name>
    <dbReference type="NCBI Taxonomy" id="2838746"/>
    <lineage>
        <taxon>Bacteria</taxon>
        <taxon>Bacillati</taxon>
        <taxon>Actinomycetota</taxon>
        <taxon>Actinomycetes</taxon>
        <taxon>Micrococcales</taxon>
        <taxon>Ruaniaceae</taxon>
        <taxon>Ruania</taxon>
    </lineage>
</organism>
<evidence type="ECO:0000256" key="2">
    <source>
        <dbReference type="ARBA" id="ARBA00022741"/>
    </source>
</evidence>
<evidence type="ECO:0000313" key="6">
    <source>
        <dbReference type="Proteomes" id="UP000824037"/>
    </source>
</evidence>
<evidence type="ECO:0000256" key="3">
    <source>
        <dbReference type="ARBA" id="ARBA00022840"/>
    </source>
</evidence>
<dbReference type="PANTHER" id="PTHR43776">
    <property type="entry name" value="TRANSPORT ATP-BINDING PROTEIN"/>
    <property type="match status" value="1"/>
</dbReference>
<keyword evidence="1" id="KW-0813">Transport</keyword>
<accession>A0A9D2EF24</accession>
<dbReference type="InterPro" id="IPR027417">
    <property type="entry name" value="P-loop_NTPase"/>
</dbReference>
<dbReference type="InterPro" id="IPR050319">
    <property type="entry name" value="ABC_transp_ATP-bind"/>
</dbReference>
<reference evidence="5" key="1">
    <citation type="journal article" date="2021" name="PeerJ">
        <title>Extensive microbial diversity within the chicken gut microbiome revealed by metagenomics and culture.</title>
        <authorList>
            <person name="Gilroy R."/>
            <person name="Ravi A."/>
            <person name="Getino M."/>
            <person name="Pursley I."/>
            <person name="Horton D.L."/>
            <person name="Alikhan N.F."/>
            <person name="Baker D."/>
            <person name="Gharbi K."/>
            <person name="Hall N."/>
            <person name="Watson M."/>
            <person name="Adriaenssens E.M."/>
            <person name="Foster-Nyarko E."/>
            <person name="Jarju S."/>
            <person name="Secka A."/>
            <person name="Antonio M."/>
            <person name="Oren A."/>
            <person name="Chaudhuri R.R."/>
            <person name="La Ragione R."/>
            <person name="Hildebrand F."/>
            <person name="Pallen M.J."/>
        </authorList>
    </citation>
    <scope>NUCLEOTIDE SEQUENCE</scope>
    <source>
        <strain evidence="5">ChiGjej4B4-7305</strain>
    </source>
</reference>
<keyword evidence="2" id="KW-0547">Nucleotide-binding</keyword>
<protein>
    <submittedName>
        <fullName evidence="5">ABC transporter ATP-binding protein</fullName>
    </submittedName>
</protein>
<dbReference type="InterPro" id="IPR003439">
    <property type="entry name" value="ABC_transporter-like_ATP-bd"/>
</dbReference>